<proteinExistence type="predicted"/>
<evidence type="ECO:0000313" key="4">
    <source>
        <dbReference type="EMBL" id="TDN44673.1"/>
    </source>
</evidence>
<dbReference type="GO" id="GO:0003723">
    <property type="term" value="F:RNA binding"/>
    <property type="evidence" value="ECO:0007669"/>
    <property type="project" value="InterPro"/>
</dbReference>
<dbReference type="InterPro" id="IPR001537">
    <property type="entry name" value="SpoU_MeTrfase"/>
</dbReference>
<keyword evidence="2" id="KW-0808">Transferase</keyword>
<dbReference type="CDD" id="cd18095">
    <property type="entry name" value="SpoU-like_rRNA-MTase"/>
    <property type="match status" value="1"/>
</dbReference>
<dbReference type="InterPro" id="IPR051259">
    <property type="entry name" value="rRNA_Methyltransferase"/>
</dbReference>
<keyword evidence="1 4" id="KW-0489">Methyltransferase</keyword>
<dbReference type="GO" id="GO:0006396">
    <property type="term" value="P:RNA processing"/>
    <property type="evidence" value="ECO:0007669"/>
    <property type="project" value="InterPro"/>
</dbReference>
<dbReference type="InterPro" id="IPR029028">
    <property type="entry name" value="Alpha/beta_knot_MTases"/>
</dbReference>
<dbReference type="InterPro" id="IPR029064">
    <property type="entry name" value="Ribosomal_eL30-like_sf"/>
</dbReference>
<dbReference type="PANTHER" id="PTHR43191">
    <property type="entry name" value="RRNA METHYLTRANSFERASE 3"/>
    <property type="match status" value="1"/>
</dbReference>
<evidence type="ECO:0000313" key="5">
    <source>
        <dbReference type="Proteomes" id="UP000295764"/>
    </source>
</evidence>
<comment type="caution">
    <text evidence="4">The sequence shown here is derived from an EMBL/GenBank/DDBJ whole genome shotgun (WGS) entry which is preliminary data.</text>
</comment>
<feature type="domain" description="tRNA/rRNA methyltransferase SpoU type" evidence="3">
    <location>
        <begin position="119"/>
        <end position="261"/>
    </location>
</feature>
<dbReference type="GO" id="GO:0032259">
    <property type="term" value="P:methylation"/>
    <property type="evidence" value="ECO:0007669"/>
    <property type="project" value="UniProtKB-KW"/>
</dbReference>
<dbReference type="RefSeq" id="WP_133519373.1">
    <property type="nucleotide sequence ID" value="NZ_SNVW01000004.1"/>
</dbReference>
<dbReference type="PANTHER" id="PTHR43191:SF12">
    <property type="entry name" value="RRNA METHYLASE"/>
    <property type="match status" value="1"/>
</dbReference>
<evidence type="ECO:0000256" key="1">
    <source>
        <dbReference type="ARBA" id="ARBA00022603"/>
    </source>
</evidence>
<dbReference type="Gene3D" id="3.40.1280.10">
    <property type="match status" value="1"/>
</dbReference>
<dbReference type="GO" id="GO:0008173">
    <property type="term" value="F:RNA methyltransferase activity"/>
    <property type="evidence" value="ECO:0007669"/>
    <property type="project" value="InterPro"/>
</dbReference>
<dbReference type="Gene3D" id="3.30.1330.30">
    <property type="match status" value="1"/>
</dbReference>
<dbReference type="SUPFAM" id="SSF75217">
    <property type="entry name" value="alpha/beta knot"/>
    <property type="match status" value="1"/>
</dbReference>
<dbReference type="STRING" id="2035.RU06_15760"/>
<dbReference type="SUPFAM" id="SSF55315">
    <property type="entry name" value="L30e-like"/>
    <property type="match status" value="1"/>
</dbReference>
<dbReference type="EMBL" id="SNVW01000004">
    <property type="protein sequence ID" value="TDN44673.1"/>
    <property type="molecule type" value="Genomic_DNA"/>
</dbReference>
<accession>A0A4R6DJ35</accession>
<dbReference type="Pfam" id="PF00588">
    <property type="entry name" value="SpoU_methylase"/>
    <property type="match status" value="1"/>
</dbReference>
<sequence length="283" mass="30183">MHAVRIDSLDDPRLDDFARLTDVALRRVTEVEGGLYIAESNTVIERAVRAGHVPRSVLVQEKWLDSVMPLVAEHDGPVFVGPDALLEELTGFRMHRGALAAVQRPVLPEVADVVRDAKLVVVLEDIVDHTNVGAVFRSVAGLGADAVLVSPRCADPLYRRSVRVSMGTVLQVPWTRIGEWPAAGEELRAQGFHLAAMALTDRSVDLDAFVADVPEKVALVMGTEGQGLTDAAVASADTTVRIPMSHGVDSLNVAAASAVGLWAVAHAQRSRWSGATAGRRGSA</sequence>
<gene>
    <name evidence="4" type="ORF">EDF64_10475</name>
</gene>
<organism evidence="4 5">
    <name type="scientific">Curtobacterium flaccumfaciens</name>
    <dbReference type="NCBI Taxonomy" id="2035"/>
    <lineage>
        <taxon>Bacteria</taxon>
        <taxon>Bacillati</taxon>
        <taxon>Actinomycetota</taxon>
        <taxon>Actinomycetes</taxon>
        <taxon>Micrococcales</taxon>
        <taxon>Microbacteriaceae</taxon>
        <taxon>Curtobacterium</taxon>
    </lineage>
</organism>
<dbReference type="InterPro" id="IPR029026">
    <property type="entry name" value="tRNA_m1G_MTases_N"/>
</dbReference>
<evidence type="ECO:0000259" key="3">
    <source>
        <dbReference type="Pfam" id="PF00588"/>
    </source>
</evidence>
<dbReference type="OrthoDB" id="3190829at2"/>
<dbReference type="Proteomes" id="UP000295764">
    <property type="component" value="Unassembled WGS sequence"/>
</dbReference>
<reference evidence="4 5" key="1">
    <citation type="submission" date="2019-03" db="EMBL/GenBank/DDBJ databases">
        <title>Genomic analyses of the natural microbiome of Caenorhabditis elegans.</title>
        <authorList>
            <person name="Samuel B."/>
        </authorList>
    </citation>
    <scope>NUCLEOTIDE SEQUENCE [LARGE SCALE GENOMIC DNA]</scope>
    <source>
        <strain evidence="4 5">JUb65</strain>
    </source>
</reference>
<name>A0A4R6DJ35_9MICO</name>
<dbReference type="AlphaFoldDB" id="A0A4R6DJ35"/>
<protein>
    <submittedName>
        <fullName evidence="4">tRNA G18 (Ribose-2'-O)-methylase SpoU</fullName>
    </submittedName>
</protein>
<evidence type="ECO:0000256" key="2">
    <source>
        <dbReference type="ARBA" id="ARBA00022679"/>
    </source>
</evidence>